<evidence type="ECO:0000313" key="3">
    <source>
        <dbReference type="EMBL" id="GAD47466.1"/>
    </source>
</evidence>
<evidence type="ECO:0000256" key="1">
    <source>
        <dbReference type="SAM" id="MobiDB-lite"/>
    </source>
</evidence>
<dbReference type="InterPro" id="IPR029021">
    <property type="entry name" value="Prot-tyrosine_phosphatase-like"/>
</dbReference>
<dbReference type="InterPro" id="IPR005939">
    <property type="entry name" value="BLH_phosphatase-like"/>
</dbReference>
<dbReference type="CDD" id="cd14503">
    <property type="entry name" value="PTP-bact"/>
    <property type="match status" value="1"/>
</dbReference>
<dbReference type="AlphaFoldDB" id="U2Y3C2"/>
<dbReference type="Gene3D" id="3.90.190.10">
    <property type="entry name" value="Protein tyrosine phosphatase superfamily"/>
    <property type="match status" value="1"/>
</dbReference>
<comment type="caution">
    <text evidence="3">The sequence shown here is derived from an EMBL/GenBank/DDBJ whole genome shotgun (WGS) entry which is preliminary data.</text>
</comment>
<feature type="domain" description="Beta-lactamase hydrolase-like protein phosphatase-like" evidence="2">
    <location>
        <begin position="23"/>
        <end position="106"/>
    </location>
</feature>
<sequence>MAADPEDIVNWQRLDPQTTTSGLLRASDVPLLSAIGVCHVINLAPDDNPLALPDEAGLLAQAGMNYTYIPVPFDAPTEDHYAAFVQALDQADGPVHVHCIANWRVSAFFYRYHRDVLGMADDDARALLERQWTPETSDNPSAPQWARFIASPED</sequence>
<dbReference type="RefSeq" id="WP_021688373.1">
    <property type="nucleotide sequence ID" value="NZ_BASZ01000001.1"/>
</dbReference>
<reference evidence="3 4" key="1">
    <citation type="submission" date="2013-09" db="EMBL/GenBank/DDBJ databases">
        <title>Whole genome shotgun sequence of Novosphingobium tardaugens NBRC 16725.</title>
        <authorList>
            <person name="Isaki S."/>
            <person name="Hosoyama A."/>
            <person name="Tsuchikane K."/>
            <person name="Katsumata H."/>
            <person name="Ando Y."/>
            <person name="Yamazaki S."/>
            <person name="Fujita N."/>
        </authorList>
    </citation>
    <scope>NUCLEOTIDE SEQUENCE [LARGE SCALE GENOMIC DNA]</scope>
    <source>
        <strain evidence="3 4">NBRC 16725</strain>
    </source>
</reference>
<evidence type="ECO:0000259" key="2">
    <source>
        <dbReference type="Pfam" id="PF04273"/>
    </source>
</evidence>
<feature type="compositionally biased region" description="Polar residues" evidence="1">
    <location>
        <begin position="133"/>
        <end position="142"/>
    </location>
</feature>
<dbReference type="EMBL" id="BASZ01000001">
    <property type="protein sequence ID" value="GAD47466.1"/>
    <property type="molecule type" value="Genomic_DNA"/>
</dbReference>
<gene>
    <name evidence="3" type="ORF">NT2_01_02350</name>
</gene>
<protein>
    <recommendedName>
        <fullName evidence="2">Beta-lactamase hydrolase-like protein phosphatase-like domain-containing protein</fullName>
    </recommendedName>
</protein>
<keyword evidence="4" id="KW-1185">Reference proteome</keyword>
<name>U2Y3C2_9SPHN</name>
<dbReference type="Pfam" id="PF04273">
    <property type="entry name" value="BLH_phosphatase"/>
    <property type="match status" value="1"/>
</dbReference>
<dbReference type="eggNOG" id="COG3453">
    <property type="taxonomic scope" value="Bacteria"/>
</dbReference>
<proteinExistence type="predicted"/>
<feature type="region of interest" description="Disordered" evidence="1">
    <location>
        <begin position="133"/>
        <end position="154"/>
    </location>
</feature>
<evidence type="ECO:0000313" key="4">
    <source>
        <dbReference type="Proteomes" id="UP000016568"/>
    </source>
</evidence>
<dbReference type="GO" id="GO:0016787">
    <property type="term" value="F:hydrolase activity"/>
    <property type="evidence" value="ECO:0007669"/>
    <property type="project" value="InterPro"/>
</dbReference>
<organism evidence="3 4">
    <name type="scientific">Caenibius tardaugens NBRC 16725</name>
    <dbReference type="NCBI Taxonomy" id="1219035"/>
    <lineage>
        <taxon>Bacteria</taxon>
        <taxon>Pseudomonadati</taxon>
        <taxon>Pseudomonadota</taxon>
        <taxon>Alphaproteobacteria</taxon>
        <taxon>Sphingomonadales</taxon>
        <taxon>Erythrobacteraceae</taxon>
        <taxon>Caenibius</taxon>
    </lineage>
</organism>
<dbReference type="SUPFAM" id="SSF52799">
    <property type="entry name" value="(Phosphotyrosine protein) phosphatases II"/>
    <property type="match status" value="1"/>
</dbReference>
<accession>U2Y3C2</accession>
<dbReference type="Proteomes" id="UP000016568">
    <property type="component" value="Unassembled WGS sequence"/>
</dbReference>